<organism evidence="5 6">
    <name type="scientific">Candidatus Sulfurimonas marisnigri</name>
    <dbReference type="NCBI Taxonomy" id="2740405"/>
    <lineage>
        <taxon>Bacteria</taxon>
        <taxon>Pseudomonadati</taxon>
        <taxon>Campylobacterota</taxon>
        <taxon>Epsilonproteobacteria</taxon>
        <taxon>Campylobacterales</taxon>
        <taxon>Sulfurimonadaceae</taxon>
        <taxon>Sulfurimonas</taxon>
    </lineage>
</organism>
<protein>
    <submittedName>
        <fullName evidence="5">3'-5' exonuclease</fullName>
    </submittedName>
</protein>
<sequence length="238" mass="27583">MLIFLDVETTGLESADRICSIGLIAVDGDKIISKYDLVNEGKKISSKASSINHITNEMIKDKPKLAECETYMFLQEHNNENSTIIAHNLKFDLKMLATCNFKPNTKLIDTLRVTKHLIAECEQFSLQFLRYELQLYKIEEKEALKCGITEDISAHNALIDSLHVELLYEYLLEISSHVEMIELSFKNVQIEKFEFGKYSGRYIEEIAMIDRAYLEWMLSNIMDLDEDLRYSINYNLEG</sequence>
<dbReference type="SUPFAM" id="SSF53098">
    <property type="entry name" value="Ribonuclease H-like"/>
    <property type="match status" value="1"/>
</dbReference>
<accession>A0A7S7RQZ6</accession>
<gene>
    <name evidence="5" type="ORF">HUE87_02860</name>
</gene>
<dbReference type="KEGG" id="smas:HUE87_02860"/>
<reference evidence="5 6" key="1">
    <citation type="submission" date="2020-05" db="EMBL/GenBank/DDBJ databases">
        <title>Sulfurimonas marisnigri, sp. nov., and Sulfurimonas baltica, sp. nov., manganese oxide reducing chemolithoautotrophs of the class Epsilonproteobacteria isolated from the pelagic redoxclines of the Black and Baltic Seas and emended description of the genus Sulfurimonas.</title>
        <authorList>
            <person name="Henkel J.V."/>
            <person name="Laudan C."/>
            <person name="Werner J."/>
            <person name="Neu T."/>
            <person name="Plewe S."/>
            <person name="Sproer C."/>
            <person name="Bunk B."/>
            <person name="Schulz-Vogt H.N."/>
        </authorList>
    </citation>
    <scope>NUCLEOTIDE SEQUENCE [LARGE SCALE GENOMIC DNA]</scope>
    <source>
        <strain evidence="5 6">SoZ1</strain>
    </source>
</reference>
<dbReference type="Gene3D" id="3.30.420.10">
    <property type="entry name" value="Ribonuclease H-like superfamily/Ribonuclease H"/>
    <property type="match status" value="1"/>
</dbReference>
<dbReference type="EMBL" id="CP054493">
    <property type="protein sequence ID" value="QOY55196.1"/>
    <property type="molecule type" value="Genomic_DNA"/>
</dbReference>
<evidence type="ECO:0000313" key="6">
    <source>
        <dbReference type="Proteomes" id="UP000593836"/>
    </source>
</evidence>
<dbReference type="PANTHER" id="PTHR30231">
    <property type="entry name" value="DNA POLYMERASE III SUBUNIT EPSILON"/>
    <property type="match status" value="1"/>
</dbReference>
<keyword evidence="6" id="KW-1185">Reference proteome</keyword>
<dbReference type="InterPro" id="IPR046768">
    <property type="entry name" value="ExoX-like_C"/>
</dbReference>
<dbReference type="InterPro" id="IPR013520">
    <property type="entry name" value="Ribonucl_H"/>
</dbReference>
<dbReference type="InterPro" id="IPR012337">
    <property type="entry name" value="RNaseH-like_sf"/>
</dbReference>
<dbReference type="RefSeq" id="WP_194367238.1">
    <property type="nucleotide sequence ID" value="NZ_CP054493.1"/>
</dbReference>
<proteinExistence type="predicted"/>
<dbReference type="GO" id="GO:0008408">
    <property type="term" value="F:3'-5' exonuclease activity"/>
    <property type="evidence" value="ECO:0007669"/>
    <property type="project" value="TreeGrafter"/>
</dbReference>
<keyword evidence="3 5" id="KW-0269">Exonuclease</keyword>
<dbReference type="GO" id="GO:0003676">
    <property type="term" value="F:nucleic acid binding"/>
    <property type="evidence" value="ECO:0007669"/>
    <property type="project" value="InterPro"/>
</dbReference>
<dbReference type="Pfam" id="PF20600">
    <property type="entry name" value="ExoX-like_C"/>
    <property type="match status" value="1"/>
</dbReference>
<dbReference type="GO" id="GO:0006259">
    <property type="term" value="P:DNA metabolic process"/>
    <property type="evidence" value="ECO:0007669"/>
    <property type="project" value="UniProtKB-ARBA"/>
</dbReference>
<name>A0A7S7RQZ6_9BACT</name>
<dbReference type="InterPro" id="IPR036397">
    <property type="entry name" value="RNaseH_sf"/>
</dbReference>
<dbReference type="Pfam" id="PF00929">
    <property type="entry name" value="RNase_T"/>
    <property type="match status" value="1"/>
</dbReference>
<dbReference type="PANTHER" id="PTHR30231:SF4">
    <property type="entry name" value="PROTEIN NEN2"/>
    <property type="match status" value="1"/>
</dbReference>
<evidence type="ECO:0000259" key="4">
    <source>
        <dbReference type="SMART" id="SM00479"/>
    </source>
</evidence>
<dbReference type="Proteomes" id="UP000593836">
    <property type="component" value="Chromosome"/>
</dbReference>
<dbReference type="CDD" id="cd06127">
    <property type="entry name" value="DEDDh"/>
    <property type="match status" value="1"/>
</dbReference>
<dbReference type="SMART" id="SM00479">
    <property type="entry name" value="EXOIII"/>
    <property type="match status" value="1"/>
</dbReference>
<evidence type="ECO:0000256" key="3">
    <source>
        <dbReference type="ARBA" id="ARBA00022839"/>
    </source>
</evidence>
<keyword evidence="1" id="KW-0540">Nuclease</keyword>
<evidence type="ECO:0000256" key="1">
    <source>
        <dbReference type="ARBA" id="ARBA00022722"/>
    </source>
</evidence>
<evidence type="ECO:0000256" key="2">
    <source>
        <dbReference type="ARBA" id="ARBA00022801"/>
    </source>
</evidence>
<feature type="domain" description="Exonuclease" evidence="4">
    <location>
        <begin position="1"/>
        <end position="177"/>
    </location>
</feature>
<evidence type="ECO:0000313" key="5">
    <source>
        <dbReference type="EMBL" id="QOY55196.1"/>
    </source>
</evidence>
<keyword evidence="2" id="KW-0378">Hydrolase</keyword>
<dbReference type="AlphaFoldDB" id="A0A7S7RQZ6"/>